<evidence type="ECO:0000256" key="6">
    <source>
        <dbReference type="ARBA" id="ARBA00022919"/>
    </source>
</evidence>
<evidence type="ECO:0000256" key="7">
    <source>
        <dbReference type="ARBA" id="ARBA00022989"/>
    </source>
</evidence>
<proteinExistence type="inferred from homology"/>
<dbReference type="OrthoDB" id="422827at2759"/>
<reference evidence="13 14" key="1">
    <citation type="submission" date="2015-07" db="EMBL/GenBank/DDBJ databases">
        <title>High-quality genome of monoxenous trypanosomatid Leptomonas pyrrhocoris.</title>
        <authorList>
            <person name="Flegontov P."/>
            <person name="Butenko A."/>
            <person name="Firsov S."/>
            <person name="Vlcek C."/>
            <person name="Logacheva M.D."/>
            <person name="Field M."/>
            <person name="Filatov D."/>
            <person name="Flegontova O."/>
            <person name="Gerasimov E."/>
            <person name="Jackson A.P."/>
            <person name="Kelly S."/>
            <person name="Opperdoes F."/>
            <person name="O'Reilly A."/>
            <person name="Votypka J."/>
            <person name="Yurchenko V."/>
            <person name="Lukes J."/>
        </authorList>
    </citation>
    <scope>NUCLEOTIDE SEQUENCE [LARGE SCALE GENOMIC DNA]</scope>
    <source>
        <strain evidence="13">H10</strain>
    </source>
</reference>
<comment type="caution">
    <text evidence="13">The sequence shown here is derived from an EMBL/GenBank/DDBJ whole genome shotgun (WGS) entry which is preliminary data.</text>
</comment>
<accession>A0A0M9GB17</accession>
<evidence type="ECO:0000256" key="8">
    <source>
        <dbReference type="ARBA" id="ARBA00023098"/>
    </source>
</evidence>
<evidence type="ECO:0000313" key="13">
    <source>
        <dbReference type="EMBL" id="KPA86633.1"/>
    </source>
</evidence>
<dbReference type="GO" id="GO:0005886">
    <property type="term" value="C:plasma membrane"/>
    <property type="evidence" value="ECO:0007669"/>
    <property type="project" value="TreeGrafter"/>
</dbReference>
<evidence type="ECO:0000256" key="1">
    <source>
        <dbReference type="ARBA" id="ARBA00004141"/>
    </source>
</evidence>
<dbReference type="GeneID" id="26901036"/>
<feature type="transmembrane region" description="Helical" evidence="11">
    <location>
        <begin position="233"/>
        <end position="251"/>
    </location>
</feature>
<dbReference type="InterPro" id="IPR045221">
    <property type="entry name" value="Sphingomyelin_synth-like"/>
</dbReference>
<keyword evidence="6" id="KW-0746">Sphingolipid metabolism</keyword>
<keyword evidence="7 11" id="KW-1133">Transmembrane helix</keyword>
<dbReference type="RefSeq" id="XP_015665072.1">
    <property type="nucleotide sequence ID" value="XM_015797064.1"/>
</dbReference>
<feature type="transmembrane region" description="Helical" evidence="11">
    <location>
        <begin position="185"/>
        <end position="202"/>
    </location>
</feature>
<evidence type="ECO:0000256" key="10">
    <source>
        <dbReference type="SAM" id="MobiDB-lite"/>
    </source>
</evidence>
<dbReference type="GO" id="GO:0047493">
    <property type="term" value="F:ceramide cholinephosphotransferase activity"/>
    <property type="evidence" value="ECO:0007669"/>
    <property type="project" value="TreeGrafter"/>
</dbReference>
<keyword evidence="9 11" id="KW-0472">Membrane</keyword>
<feature type="transmembrane region" description="Helical" evidence="11">
    <location>
        <begin position="150"/>
        <end position="173"/>
    </location>
</feature>
<feature type="region of interest" description="Disordered" evidence="10">
    <location>
        <begin position="329"/>
        <end position="378"/>
    </location>
</feature>
<dbReference type="VEuPathDB" id="TriTrypDB:LpyrH10_01_7390"/>
<dbReference type="Pfam" id="PF14360">
    <property type="entry name" value="PAP2_C"/>
    <property type="match status" value="1"/>
</dbReference>
<evidence type="ECO:0000256" key="2">
    <source>
        <dbReference type="ARBA" id="ARBA00005441"/>
    </source>
</evidence>
<gene>
    <name evidence="13" type="ORF">ABB37_00739</name>
</gene>
<keyword evidence="4 11" id="KW-0812">Transmembrane</keyword>
<dbReference type="GO" id="GO:0016301">
    <property type="term" value="F:kinase activity"/>
    <property type="evidence" value="ECO:0007669"/>
    <property type="project" value="UniProtKB-KW"/>
</dbReference>
<keyword evidence="3" id="KW-0808">Transferase</keyword>
<evidence type="ECO:0000256" key="3">
    <source>
        <dbReference type="ARBA" id="ARBA00022679"/>
    </source>
</evidence>
<protein>
    <recommendedName>
        <fullName evidence="12">Sphingomyelin synthase-like domain-containing protein</fullName>
    </recommendedName>
</protein>
<dbReference type="InterPro" id="IPR025749">
    <property type="entry name" value="Sphingomyelin_synth-like_dom"/>
</dbReference>
<dbReference type="GO" id="GO:0000139">
    <property type="term" value="C:Golgi membrane"/>
    <property type="evidence" value="ECO:0007669"/>
    <property type="project" value="TreeGrafter"/>
</dbReference>
<dbReference type="OMA" id="SGAIHCG"/>
<feature type="domain" description="Sphingomyelin synthase-like" evidence="12">
    <location>
        <begin position="203"/>
        <end position="277"/>
    </location>
</feature>
<dbReference type="PANTHER" id="PTHR21290">
    <property type="entry name" value="SPHINGOMYELIN SYNTHETASE"/>
    <property type="match status" value="1"/>
</dbReference>
<keyword evidence="8" id="KW-0443">Lipid metabolism</keyword>
<evidence type="ECO:0000256" key="4">
    <source>
        <dbReference type="ARBA" id="ARBA00022692"/>
    </source>
</evidence>
<dbReference type="EMBL" id="LGTL01000001">
    <property type="protein sequence ID" value="KPA86633.1"/>
    <property type="molecule type" value="Genomic_DNA"/>
</dbReference>
<evidence type="ECO:0000256" key="5">
    <source>
        <dbReference type="ARBA" id="ARBA00022777"/>
    </source>
</evidence>
<dbReference type="GO" id="GO:0005789">
    <property type="term" value="C:endoplasmic reticulum membrane"/>
    <property type="evidence" value="ECO:0007669"/>
    <property type="project" value="TreeGrafter"/>
</dbReference>
<comment type="similarity">
    <text evidence="2">Belongs to the sphingomyelin synthase family.</text>
</comment>
<dbReference type="GO" id="GO:0033188">
    <property type="term" value="F:sphingomyelin synthase activity"/>
    <property type="evidence" value="ECO:0007669"/>
    <property type="project" value="TreeGrafter"/>
</dbReference>
<comment type="subcellular location">
    <subcellularLocation>
        <location evidence="1">Membrane</location>
        <topology evidence="1">Multi-pass membrane protein</topology>
    </subcellularLocation>
</comment>
<evidence type="ECO:0000259" key="12">
    <source>
        <dbReference type="Pfam" id="PF14360"/>
    </source>
</evidence>
<organism evidence="13 14">
    <name type="scientific">Leptomonas pyrrhocoris</name>
    <name type="common">Firebug parasite</name>
    <dbReference type="NCBI Taxonomy" id="157538"/>
    <lineage>
        <taxon>Eukaryota</taxon>
        <taxon>Discoba</taxon>
        <taxon>Euglenozoa</taxon>
        <taxon>Kinetoplastea</taxon>
        <taxon>Metakinetoplastina</taxon>
        <taxon>Trypanosomatida</taxon>
        <taxon>Trypanosomatidae</taxon>
        <taxon>Leishmaniinae</taxon>
        <taxon>Leptomonas</taxon>
    </lineage>
</organism>
<keyword evidence="14" id="KW-1185">Reference proteome</keyword>
<feature type="transmembrane region" description="Helical" evidence="11">
    <location>
        <begin position="26"/>
        <end position="46"/>
    </location>
</feature>
<evidence type="ECO:0000256" key="11">
    <source>
        <dbReference type="SAM" id="Phobius"/>
    </source>
</evidence>
<name>A0A0M9GB17_LEPPY</name>
<keyword evidence="5" id="KW-0418">Kinase</keyword>
<feature type="compositionally biased region" description="Low complexity" evidence="10">
    <location>
        <begin position="363"/>
        <end position="372"/>
    </location>
</feature>
<dbReference type="AlphaFoldDB" id="A0A0M9GB17"/>
<evidence type="ECO:0000313" key="14">
    <source>
        <dbReference type="Proteomes" id="UP000037923"/>
    </source>
</evidence>
<feature type="transmembrane region" description="Helical" evidence="11">
    <location>
        <begin position="80"/>
        <end position="99"/>
    </location>
</feature>
<dbReference type="GO" id="GO:0046513">
    <property type="term" value="P:ceramide biosynthetic process"/>
    <property type="evidence" value="ECO:0007669"/>
    <property type="project" value="TreeGrafter"/>
</dbReference>
<evidence type="ECO:0000256" key="9">
    <source>
        <dbReference type="ARBA" id="ARBA00023136"/>
    </source>
</evidence>
<dbReference type="Proteomes" id="UP000037923">
    <property type="component" value="Unassembled WGS sequence"/>
</dbReference>
<sequence length="378" mass="42298">MPALHEADEEHPLPWYKQPLPLWTQLLRFIPFLLITVLILGAGIVVTNARMPDPKEVRPLPDFLLEWIPLWRALEPVTDIIIGLLNVTTVLVAFKLFLLERHVHGLPGFTFLERIPKVGRFVNRVVFGVVDSGRRPHPLRGVYKIMAIRFLTSYAVVMFFRAFVIMATAYPATDNHCQRPVPIEHPLLNIILTLVTLGSGAIHCGDLMFSGHTMILCVTFMLVWEYSPFLHPWALRVWVGVLLPASFYCILASRSHYTDDILVAAYCMIATYKIIDHSETGAPWQLQLCIRWLPWPGSNTWREEWPAEASRGAAQDVVVVEAQDEAAAAVEGPLGKETRADDQNEAEAATPSQERPRSGPYLAAAVPAAGETVAKKTS</sequence>
<dbReference type="PANTHER" id="PTHR21290:SF25">
    <property type="entry name" value="SPHINGOMYELIN SYNTHASE-RELATED PROTEIN 1"/>
    <property type="match status" value="1"/>
</dbReference>